<protein>
    <submittedName>
        <fullName evidence="3">Uncharacterized protein</fullName>
    </submittedName>
</protein>
<keyword evidence="2" id="KW-1133">Transmembrane helix</keyword>
<dbReference type="HOGENOM" id="CLU_3014966_0_0_1"/>
<evidence type="ECO:0000256" key="1">
    <source>
        <dbReference type="SAM" id="MobiDB-lite"/>
    </source>
</evidence>
<dbReference type="EMBL" id="KN832970">
    <property type="protein sequence ID" value="KIM92339.1"/>
    <property type="molecule type" value="Genomic_DNA"/>
</dbReference>
<keyword evidence="4" id="KW-1185">Reference proteome</keyword>
<dbReference type="AlphaFoldDB" id="A0A0C3GL81"/>
<keyword evidence="2" id="KW-0812">Transmembrane</keyword>
<reference evidence="3 4" key="1">
    <citation type="submission" date="2014-04" db="EMBL/GenBank/DDBJ databases">
        <authorList>
            <consortium name="DOE Joint Genome Institute"/>
            <person name="Kuo A."/>
            <person name="Tarkka M."/>
            <person name="Buscot F."/>
            <person name="Kohler A."/>
            <person name="Nagy L.G."/>
            <person name="Floudas D."/>
            <person name="Copeland A."/>
            <person name="Barry K.W."/>
            <person name="Cichocki N."/>
            <person name="Veneault-Fourrey C."/>
            <person name="LaButti K."/>
            <person name="Lindquist E.A."/>
            <person name="Lipzen A."/>
            <person name="Lundell T."/>
            <person name="Morin E."/>
            <person name="Murat C."/>
            <person name="Sun H."/>
            <person name="Tunlid A."/>
            <person name="Henrissat B."/>
            <person name="Grigoriev I.V."/>
            <person name="Hibbett D.S."/>
            <person name="Martin F."/>
            <person name="Nordberg H.P."/>
            <person name="Cantor M.N."/>
            <person name="Hua S.X."/>
        </authorList>
    </citation>
    <scope>NUCLEOTIDE SEQUENCE [LARGE SCALE GENOMIC DNA]</scope>
    <source>
        <strain evidence="3 4">F 1598</strain>
    </source>
</reference>
<organism evidence="3 4">
    <name type="scientific">Piloderma croceum (strain F 1598)</name>
    <dbReference type="NCBI Taxonomy" id="765440"/>
    <lineage>
        <taxon>Eukaryota</taxon>
        <taxon>Fungi</taxon>
        <taxon>Dikarya</taxon>
        <taxon>Basidiomycota</taxon>
        <taxon>Agaricomycotina</taxon>
        <taxon>Agaricomycetes</taxon>
        <taxon>Agaricomycetidae</taxon>
        <taxon>Atheliales</taxon>
        <taxon>Atheliaceae</taxon>
        <taxon>Piloderma</taxon>
    </lineage>
</organism>
<keyword evidence="2" id="KW-0472">Membrane</keyword>
<reference evidence="4" key="2">
    <citation type="submission" date="2015-01" db="EMBL/GenBank/DDBJ databases">
        <title>Evolutionary Origins and Diversification of the Mycorrhizal Mutualists.</title>
        <authorList>
            <consortium name="DOE Joint Genome Institute"/>
            <consortium name="Mycorrhizal Genomics Consortium"/>
            <person name="Kohler A."/>
            <person name="Kuo A."/>
            <person name="Nagy L.G."/>
            <person name="Floudas D."/>
            <person name="Copeland A."/>
            <person name="Barry K.W."/>
            <person name="Cichocki N."/>
            <person name="Veneault-Fourrey C."/>
            <person name="LaButti K."/>
            <person name="Lindquist E.A."/>
            <person name="Lipzen A."/>
            <person name="Lundell T."/>
            <person name="Morin E."/>
            <person name="Murat C."/>
            <person name="Riley R."/>
            <person name="Ohm R."/>
            <person name="Sun H."/>
            <person name="Tunlid A."/>
            <person name="Henrissat B."/>
            <person name="Grigoriev I.V."/>
            <person name="Hibbett D.S."/>
            <person name="Martin F."/>
        </authorList>
    </citation>
    <scope>NUCLEOTIDE SEQUENCE [LARGE SCALE GENOMIC DNA]</scope>
    <source>
        <strain evidence="4">F 1598</strain>
    </source>
</reference>
<name>A0A0C3GL81_PILCF</name>
<sequence length="56" mass="6029">MYISGYANLKLSACSISNVAICFGFDILFVCLPSLHPNPSSVKPGSDDIRRPKVVS</sequence>
<feature type="compositionally biased region" description="Basic and acidic residues" evidence="1">
    <location>
        <begin position="45"/>
        <end position="56"/>
    </location>
</feature>
<accession>A0A0C3GL81</accession>
<feature type="transmembrane region" description="Helical" evidence="2">
    <location>
        <begin position="12"/>
        <end position="35"/>
    </location>
</feature>
<feature type="region of interest" description="Disordered" evidence="1">
    <location>
        <begin position="37"/>
        <end position="56"/>
    </location>
</feature>
<gene>
    <name evidence="3" type="ORF">PILCRDRAFT_810385</name>
</gene>
<evidence type="ECO:0000313" key="3">
    <source>
        <dbReference type="EMBL" id="KIM92339.1"/>
    </source>
</evidence>
<dbReference type="Proteomes" id="UP000054166">
    <property type="component" value="Unassembled WGS sequence"/>
</dbReference>
<evidence type="ECO:0000313" key="4">
    <source>
        <dbReference type="Proteomes" id="UP000054166"/>
    </source>
</evidence>
<evidence type="ECO:0000256" key="2">
    <source>
        <dbReference type="SAM" id="Phobius"/>
    </source>
</evidence>
<dbReference type="InParanoid" id="A0A0C3GL81"/>
<proteinExistence type="predicted"/>